<evidence type="ECO:0000313" key="9">
    <source>
        <dbReference type="Proteomes" id="UP001596353"/>
    </source>
</evidence>
<evidence type="ECO:0000256" key="5">
    <source>
        <dbReference type="ARBA" id="ARBA00022905"/>
    </source>
</evidence>
<comment type="pathway">
    <text evidence="1 6">Cofactor biosynthesis; pyrroloquinoline quinone biosynthesis.</text>
</comment>
<evidence type="ECO:0000256" key="4">
    <source>
        <dbReference type="ARBA" id="ARBA00022448"/>
    </source>
</evidence>
<feature type="domain" description="Metallo-beta-lactamase" evidence="7">
    <location>
        <begin position="48"/>
        <end position="261"/>
    </location>
</feature>
<dbReference type="NCBIfam" id="TIGR02108">
    <property type="entry name" value="PQQ_syn_pqqB"/>
    <property type="match status" value="1"/>
</dbReference>
<evidence type="ECO:0000256" key="2">
    <source>
        <dbReference type="ARBA" id="ARBA00008481"/>
    </source>
</evidence>
<evidence type="ECO:0000259" key="7">
    <source>
        <dbReference type="Pfam" id="PF12706"/>
    </source>
</evidence>
<comment type="caution">
    <text evidence="8">The sequence shown here is derived from an EMBL/GenBank/DDBJ whole genome shotgun (WGS) entry which is preliminary data.</text>
</comment>
<dbReference type="InterPro" id="IPR036866">
    <property type="entry name" value="RibonucZ/Hydroxyglut_hydro"/>
</dbReference>
<proteinExistence type="inferred from homology"/>
<gene>
    <name evidence="6 8" type="primary">pqqB</name>
    <name evidence="8" type="ORF">ACFQFQ_26765</name>
</gene>
<dbReference type="SUPFAM" id="SSF56281">
    <property type="entry name" value="Metallo-hydrolase/oxidoreductase"/>
    <property type="match status" value="1"/>
</dbReference>
<keyword evidence="9" id="KW-1185">Reference proteome</keyword>
<evidence type="ECO:0000256" key="6">
    <source>
        <dbReference type="HAMAP-Rule" id="MF_00653"/>
    </source>
</evidence>
<accession>A0ABW2B9Y0</accession>
<keyword evidence="4 6" id="KW-0813">Transport</keyword>
<reference evidence="9" key="1">
    <citation type="journal article" date="2019" name="Int. J. Syst. Evol. Microbiol.">
        <title>The Global Catalogue of Microorganisms (GCM) 10K type strain sequencing project: providing services to taxonomists for standard genome sequencing and annotation.</title>
        <authorList>
            <consortium name="The Broad Institute Genomics Platform"/>
            <consortium name="The Broad Institute Genome Sequencing Center for Infectious Disease"/>
            <person name="Wu L."/>
            <person name="Ma J."/>
        </authorList>
    </citation>
    <scope>NUCLEOTIDE SEQUENCE [LARGE SCALE GENOMIC DNA]</scope>
    <source>
        <strain evidence="9">CCUG 66188</strain>
    </source>
</reference>
<protein>
    <recommendedName>
        <fullName evidence="3 6">Coenzyme PQQ synthesis protein B</fullName>
    </recommendedName>
    <alternativeName>
        <fullName evidence="6">Pyrroloquinoline quinone biosynthesis protein B</fullName>
    </alternativeName>
</protein>
<dbReference type="EMBL" id="JBHSWG010000004">
    <property type="protein sequence ID" value="MFC6762309.1"/>
    <property type="molecule type" value="Genomic_DNA"/>
</dbReference>
<dbReference type="Proteomes" id="UP001596353">
    <property type="component" value="Unassembled WGS sequence"/>
</dbReference>
<evidence type="ECO:0000256" key="3">
    <source>
        <dbReference type="ARBA" id="ARBA00015084"/>
    </source>
</evidence>
<evidence type="ECO:0000256" key="1">
    <source>
        <dbReference type="ARBA" id="ARBA00004886"/>
    </source>
</evidence>
<sequence length="294" mass="31599">MKLVILGAGAGGLPQWNCGCRNCADARAGLIPRMTQSSVAVSPDGADWVILNASPDIRGQFEMTPQLHPRGLRDTPIAALVLTNGDIDHIAGALTLREKTPFAVYATASGLDILNSNSVFGVLDPELVKQQRIELDASFEPVPGLTVTPFAVPGKVALFLEGDELNLEEVGEQTVGLLLESGGRRVAYVPGCAAIPDWLKRRLQGLDLLLFDGTVWNNDDMQRTGTGEKTGARMGHVPQNGRLGSLERLADIEGRKMYIHINNTNPVLQPDSPERAAVMAANWEFASDGLEITL</sequence>
<keyword evidence="5 6" id="KW-0884">PQQ biosynthesis</keyword>
<comment type="function">
    <text evidence="6">May be involved in the transport of PQQ or its precursor to the periplasm.</text>
</comment>
<dbReference type="Pfam" id="PF12706">
    <property type="entry name" value="Lactamase_B_2"/>
    <property type="match status" value="1"/>
</dbReference>
<comment type="similarity">
    <text evidence="2 6">Belongs to the PqqB family.</text>
</comment>
<dbReference type="HAMAP" id="MF_00653">
    <property type="entry name" value="PQQ_syn_PqqB"/>
    <property type="match status" value="1"/>
</dbReference>
<dbReference type="InterPro" id="IPR001279">
    <property type="entry name" value="Metallo-B-lactamas"/>
</dbReference>
<dbReference type="Gene3D" id="3.60.15.10">
    <property type="entry name" value="Ribonuclease Z/Hydroxyacylglutathione hydrolase-like"/>
    <property type="match status" value="1"/>
</dbReference>
<evidence type="ECO:0000313" key="8">
    <source>
        <dbReference type="EMBL" id="MFC6762309.1"/>
    </source>
</evidence>
<name>A0ABW2B9Y0_9RHOB</name>
<organism evidence="8 9">
    <name type="scientific">Sulfitobacter porphyrae</name>
    <dbReference type="NCBI Taxonomy" id="1246864"/>
    <lineage>
        <taxon>Bacteria</taxon>
        <taxon>Pseudomonadati</taxon>
        <taxon>Pseudomonadota</taxon>
        <taxon>Alphaproteobacteria</taxon>
        <taxon>Rhodobacterales</taxon>
        <taxon>Roseobacteraceae</taxon>
        <taxon>Sulfitobacter</taxon>
    </lineage>
</organism>
<dbReference type="InterPro" id="IPR011842">
    <property type="entry name" value="PQQ_synth_PqqB"/>
</dbReference>